<accession>A0AAV4VSE8</accession>
<dbReference type="AlphaFoldDB" id="A0AAV4VSE8"/>
<sequence>MKIQSHVHKNLKLLIMKILCSDLTGNDILKDHSFIENQFNGERPPFELCSLAVAQVPSVSLCANLTLNCRPVATKFGRQTEEDRILE</sequence>
<protein>
    <submittedName>
        <fullName evidence="1">Uncharacterized protein</fullName>
    </submittedName>
</protein>
<reference evidence="1 2" key="1">
    <citation type="submission" date="2021-06" db="EMBL/GenBank/DDBJ databases">
        <title>Caerostris darwini draft genome.</title>
        <authorList>
            <person name="Kono N."/>
            <person name="Arakawa K."/>
        </authorList>
    </citation>
    <scope>NUCLEOTIDE SEQUENCE [LARGE SCALE GENOMIC DNA]</scope>
</reference>
<name>A0AAV4VSE8_9ARAC</name>
<evidence type="ECO:0000313" key="1">
    <source>
        <dbReference type="EMBL" id="GIY72721.1"/>
    </source>
</evidence>
<organism evidence="1 2">
    <name type="scientific">Caerostris darwini</name>
    <dbReference type="NCBI Taxonomy" id="1538125"/>
    <lineage>
        <taxon>Eukaryota</taxon>
        <taxon>Metazoa</taxon>
        <taxon>Ecdysozoa</taxon>
        <taxon>Arthropoda</taxon>
        <taxon>Chelicerata</taxon>
        <taxon>Arachnida</taxon>
        <taxon>Araneae</taxon>
        <taxon>Araneomorphae</taxon>
        <taxon>Entelegynae</taxon>
        <taxon>Araneoidea</taxon>
        <taxon>Araneidae</taxon>
        <taxon>Caerostris</taxon>
    </lineage>
</organism>
<comment type="caution">
    <text evidence="1">The sequence shown here is derived from an EMBL/GenBank/DDBJ whole genome shotgun (WGS) entry which is preliminary data.</text>
</comment>
<dbReference type="Proteomes" id="UP001054837">
    <property type="component" value="Unassembled WGS sequence"/>
</dbReference>
<proteinExistence type="predicted"/>
<evidence type="ECO:0000313" key="2">
    <source>
        <dbReference type="Proteomes" id="UP001054837"/>
    </source>
</evidence>
<keyword evidence="2" id="KW-1185">Reference proteome</keyword>
<dbReference type="EMBL" id="BPLQ01013514">
    <property type="protein sequence ID" value="GIY72721.1"/>
    <property type="molecule type" value="Genomic_DNA"/>
</dbReference>
<gene>
    <name evidence="1" type="ORF">CDAR_53561</name>
</gene>